<protein>
    <submittedName>
        <fullName evidence="1">Uncharacterized protein</fullName>
    </submittedName>
</protein>
<dbReference type="EMBL" id="RKLV01000007">
    <property type="protein sequence ID" value="MCX2819263.1"/>
    <property type="molecule type" value="Genomic_DNA"/>
</dbReference>
<accession>A0A9Q4GIW5</accession>
<evidence type="ECO:0000313" key="1">
    <source>
        <dbReference type="EMBL" id="MCX2819263.1"/>
    </source>
</evidence>
<sequence length="88" mass="10300">MTVEDDEPGRYAEYVDEEMDVREILDVICEHRDDSKAHRELVYSVAETTGKDRDDAARYLKEFVSTTEIVELDGGYVQTRRQFDESFD</sequence>
<evidence type="ECO:0000313" key="2">
    <source>
        <dbReference type="Proteomes" id="UP001149411"/>
    </source>
</evidence>
<dbReference type="AlphaFoldDB" id="A0A9Q4GIW5"/>
<comment type="caution">
    <text evidence="1">The sequence shown here is derived from an EMBL/GenBank/DDBJ whole genome shotgun (WGS) entry which is preliminary data.</text>
</comment>
<dbReference type="Proteomes" id="UP001149411">
    <property type="component" value="Unassembled WGS sequence"/>
</dbReference>
<organism evidence="1 2">
    <name type="scientific">Halorutilus salinus</name>
    <dbReference type="NCBI Taxonomy" id="2487751"/>
    <lineage>
        <taxon>Archaea</taxon>
        <taxon>Methanobacteriati</taxon>
        <taxon>Methanobacteriota</taxon>
        <taxon>Stenosarchaea group</taxon>
        <taxon>Halobacteria</taxon>
        <taxon>Halorutilales</taxon>
        <taxon>Halorutilaceae</taxon>
        <taxon>Halorutilus</taxon>
    </lineage>
</organism>
<gene>
    <name evidence="1" type="ORF">EGH25_07845</name>
</gene>
<name>A0A9Q4GIW5_9EURY</name>
<dbReference type="RefSeq" id="WP_266087382.1">
    <property type="nucleotide sequence ID" value="NZ_RKLV01000007.1"/>
</dbReference>
<reference evidence="1" key="1">
    <citation type="submission" date="2022-09" db="EMBL/GenBank/DDBJ databases">
        <title>Haloadaptaus new haloarchaeum isolated from saline soil.</title>
        <authorList>
            <person name="Duran-Viseras A."/>
            <person name="Sanchez-Porro C."/>
            <person name="Ventosa A."/>
        </authorList>
    </citation>
    <scope>NUCLEOTIDE SEQUENCE</scope>
    <source>
        <strain evidence="1">F3-133</strain>
    </source>
</reference>
<keyword evidence="2" id="KW-1185">Reference proteome</keyword>
<proteinExistence type="predicted"/>